<feature type="non-terminal residue" evidence="2">
    <location>
        <position position="1"/>
    </location>
</feature>
<comment type="caution">
    <text evidence="2">The sequence shown here is derived from an EMBL/GenBank/DDBJ whole genome shotgun (WGS) entry which is preliminary data.</text>
</comment>
<sequence>KYNESCGFNPRGHGGVTCGSVSVHDLLSREIGLTNFQHKASDATSPPGGNPLTLSSLNCPSTILSFSTAREIQSRFGRRTRNVAATWVPYDDSTSVPYDDSTSVPYDDSTSVPYDDSTSVPYDESTSVPYDDSTSVPYDDSTSVPYDDSTSVPHDNSACLFL</sequence>
<organism evidence="2 3">
    <name type="scientific">Homarus americanus</name>
    <name type="common">American lobster</name>
    <dbReference type="NCBI Taxonomy" id="6706"/>
    <lineage>
        <taxon>Eukaryota</taxon>
        <taxon>Metazoa</taxon>
        <taxon>Ecdysozoa</taxon>
        <taxon>Arthropoda</taxon>
        <taxon>Crustacea</taxon>
        <taxon>Multicrustacea</taxon>
        <taxon>Malacostraca</taxon>
        <taxon>Eumalacostraca</taxon>
        <taxon>Eucarida</taxon>
        <taxon>Decapoda</taxon>
        <taxon>Pleocyemata</taxon>
        <taxon>Astacidea</taxon>
        <taxon>Nephropoidea</taxon>
        <taxon>Nephropidae</taxon>
        <taxon>Homarus</taxon>
    </lineage>
</organism>
<dbReference type="AlphaFoldDB" id="A0A8J5K4U4"/>
<feature type="compositionally biased region" description="Polar residues" evidence="1">
    <location>
        <begin position="92"/>
        <end position="154"/>
    </location>
</feature>
<feature type="region of interest" description="Disordered" evidence="1">
    <location>
        <begin position="89"/>
        <end position="156"/>
    </location>
</feature>
<dbReference type="Proteomes" id="UP000747542">
    <property type="component" value="Unassembled WGS sequence"/>
</dbReference>
<keyword evidence="3" id="KW-1185">Reference proteome</keyword>
<accession>A0A8J5K4U4</accession>
<feature type="non-terminal residue" evidence="2">
    <location>
        <position position="162"/>
    </location>
</feature>
<gene>
    <name evidence="2" type="primary">SPRR3-L3</name>
    <name evidence="2" type="ORF">Hamer_G030446</name>
</gene>
<evidence type="ECO:0000313" key="3">
    <source>
        <dbReference type="Proteomes" id="UP000747542"/>
    </source>
</evidence>
<reference evidence="2" key="1">
    <citation type="journal article" date="2021" name="Sci. Adv.">
        <title>The American lobster genome reveals insights on longevity, neural, and immune adaptations.</title>
        <authorList>
            <person name="Polinski J.M."/>
            <person name="Zimin A.V."/>
            <person name="Clark K.F."/>
            <person name="Kohn A.B."/>
            <person name="Sadowski N."/>
            <person name="Timp W."/>
            <person name="Ptitsyn A."/>
            <person name="Khanna P."/>
            <person name="Romanova D.Y."/>
            <person name="Williams P."/>
            <person name="Greenwood S.J."/>
            <person name="Moroz L.L."/>
            <person name="Walt D.R."/>
            <person name="Bodnar A.G."/>
        </authorList>
    </citation>
    <scope>NUCLEOTIDE SEQUENCE</scope>
    <source>
        <strain evidence="2">GMGI-L3</strain>
    </source>
</reference>
<name>A0A8J5K4U4_HOMAM</name>
<proteinExistence type="predicted"/>
<dbReference type="SUPFAM" id="SSF69349">
    <property type="entry name" value="Phage fibre proteins"/>
    <property type="match status" value="1"/>
</dbReference>
<protein>
    <submittedName>
        <fullName evidence="2">Small proline-rich protein 3-like 3</fullName>
    </submittedName>
</protein>
<evidence type="ECO:0000313" key="2">
    <source>
        <dbReference type="EMBL" id="KAG7169441.1"/>
    </source>
</evidence>
<evidence type="ECO:0000256" key="1">
    <source>
        <dbReference type="SAM" id="MobiDB-lite"/>
    </source>
</evidence>
<dbReference type="EMBL" id="JAHLQT010016575">
    <property type="protein sequence ID" value="KAG7169441.1"/>
    <property type="molecule type" value="Genomic_DNA"/>
</dbReference>